<comment type="caution">
    <text evidence="3">The sequence shown here is derived from an EMBL/GenBank/DDBJ whole genome shotgun (WGS) entry which is preliminary data.</text>
</comment>
<feature type="compositionally biased region" description="Acidic residues" evidence="1">
    <location>
        <begin position="184"/>
        <end position="194"/>
    </location>
</feature>
<feature type="compositionally biased region" description="Basic and acidic residues" evidence="1">
    <location>
        <begin position="221"/>
        <end position="242"/>
    </location>
</feature>
<feature type="region of interest" description="Disordered" evidence="1">
    <location>
        <begin position="140"/>
        <end position="242"/>
    </location>
</feature>
<dbReference type="Proteomes" id="UP001604277">
    <property type="component" value="Unassembled WGS sequence"/>
</dbReference>
<dbReference type="AlphaFoldDB" id="A0ABD1SKQ3"/>
<sequence>MGAFAFIGIVPWSSSHMYTWILRSSYVQSPKPEACLFIASESFDWVSRSAALVMGLLCICFLGQEDWVMAHIVPQLSAIIYWAGRASCEGDLPIGEEKECRLGIEETRGRLSLKDMVDMDQPFTSVSSYPRQTTLVLTMSSQEARARQTEKKIIEPRKKTDKKPISAASFASGPQASCKRSLRDEEDLEVLEDGGLEKSKKPRTPSSKSAQNLTVTNVETSDVREHEGSSKPVENGKKSSSI</sequence>
<evidence type="ECO:0000313" key="2">
    <source>
        <dbReference type="EMBL" id="KAL2501281.1"/>
    </source>
</evidence>
<name>A0ABD1SKQ3_9LAMI</name>
<evidence type="ECO:0000313" key="3">
    <source>
        <dbReference type="EMBL" id="KAL2501288.1"/>
    </source>
</evidence>
<feature type="compositionally biased region" description="Basic and acidic residues" evidence="1">
    <location>
        <begin position="144"/>
        <end position="164"/>
    </location>
</feature>
<protein>
    <submittedName>
        <fullName evidence="3">Uncharacterized protein</fullName>
    </submittedName>
</protein>
<gene>
    <name evidence="2" type="ORF">Fot_35129</name>
    <name evidence="3" type="ORF">Fot_35136</name>
</gene>
<organism evidence="3 4">
    <name type="scientific">Forsythia ovata</name>
    <dbReference type="NCBI Taxonomy" id="205694"/>
    <lineage>
        <taxon>Eukaryota</taxon>
        <taxon>Viridiplantae</taxon>
        <taxon>Streptophyta</taxon>
        <taxon>Embryophyta</taxon>
        <taxon>Tracheophyta</taxon>
        <taxon>Spermatophyta</taxon>
        <taxon>Magnoliopsida</taxon>
        <taxon>eudicotyledons</taxon>
        <taxon>Gunneridae</taxon>
        <taxon>Pentapetalae</taxon>
        <taxon>asterids</taxon>
        <taxon>lamiids</taxon>
        <taxon>Lamiales</taxon>
        <taxon>Oleaceae</taxon>
        <taxon>Forsythieae</taxon>
        <taxon>Forsythia</taxon>
    </lineage>
</organism>
<dbReference type="EMBL" id="JBFOLJ010000010">
    <property type="protein sequence ID" value="KAL2501281.1"/>
    <property type="molecule type" value="Genomic_DNA"/>
</dbReference>
<dbReference type="EMBL" id="JBFOLJ010000010">
    <property type="protein sequence ID" value="KAL2501288.1"/>
    <property type="molecule type" value="Genomic_DNA"/>
</dbReference>
<reference evidence="4" key="2">
    <citation type="submission" date="2024-07" db="EMBL/GenBank/DDBJ databases">
        <title>Two chromosome-level genome assemblies of Korean endemic species Abeliophyllum distichum and Forsythia ovata (Oleaceae).</title>
        <authorList>
            <person name="Jang H."/>
        </authorList>
    </citation>
    <scope>NUCLEOTIDE SEQUENCE [LARGE SCALE GENOMIC DNA]</scope>
</reference>
<proteinExistence type="predicted"/>
<feature type="compositionally biased region" description="Polar residues" evidence="1">
    <location>
        <begin position="210"/>
        <end position="220"/>
    </location>
</feature>
<reference evidence="3" key="1">
    <citation type="submission" date="2024-07" db="EMBL/GenBank/DDBJ databases">
        <title>Two chromosome-level genome assemblies of Korean endemic species Abeliophyllum distichum and Forsythia ovata (Oleaceae).</title>
        <authorList>
            <person name="Mun J.H."/>
        </authorList>
    </citation>
    <scope>NUCLEOTIDE SEQUENCE</scope>
    <source>
        <strain evidence="3">KNKB202402200001</strain>
        <tissue evidence="3">Leaf</tissue>
    </source>
</reference>
<evidence type="ECO:0000313" key="4">
    <source>
        <dbReference type="Proteomes" id="UP001604277"/>
    </source>
</evidence>
<keyword evidence="4" id="KW-1185">Reference proteome</keyword>
<accession>A0ABD1SKQ3</accession>
<evidence type="ECO:0000256" key="1">
    <source>
        <dbReference type="SAM" id="MobiDB-lite"/>
    </source>
</evidence>